<sequence>METKKVTCPISGKDMDFLFSETVLRKYEVDYFHCPESGLMRTEPPYWLDEAYSDAIVATDVGLVARNLRNSQQLAFILEILGWEAGKFVDVAGGYGLLTRMLRDKGFDCYSTDPYCENLFAQYFEPDEGFKADCIFAFEVMEHIENPLEFIEEAQERYQCRNFIFSTLLYGDSIPSRDWWYYVFDGGQHISFYQKKTLEMMADKLGCHYLSIDKGLHLFTESKLAGWQEFVLTNHFIRFFLRAFINRRRIKKSKTFEDFSLISQLGHSCLEAKSGNH</sequence>
<dbReference type="Proteomes" id="UP000184510">
    <property type="component" value="Unassembled WGS sequence"/>
</dbReference>
<dbReference type="Gene3D" id="3.40.50.150">
    <property type="entry name" value="Vaccinia Virus protein VP39"/>
    <property type="match status" value="1"/>
</dbReference>
<dbReference type="RefSeq" id="WP_143158122.1">
    <property type="nucleotide sequence ID" value="NZ_FQYR01000002.1"/>
</dbReference>
<evidence type="ECO:0000313" key="2">
    <source>
        <dbReference type="Proteomes" id="UP000184510"/>
    </source>
</evidence>
<dbReference type="InParanoid" id="A0A1M6DHB0"/>
<keyword evidence="2" id="KW-1185">Reference proteome</keyword>
<keyword evidence="1" id="KW-0489">Methyltransferase</keyword>
<dbReference type="InterPro" id="IPR029063">
    <property type="entry name" value="SAM-dependent_MTases_sf"/>
</dbReference>
<name>A0A1M6DHB0_9BACT</name>
<dbReference type="OrthoDB" id="9816564at2"/>
<dbReference type="EMBL" id="FQYR01000002">
    <property type="protein sequence ID" value="SHI72531.1"/>
    <property type="molecule type" value="Genomic_DNA"/>
</dbReference>
<dbReference type="GO" id="GO:0008168">
    <property type="term" value="F:methyltransferase activity"/>
    <property type="evidence" value="ECO:0007669"/>
    <property type="project" value="UniProtKB-KW"/>
</dbReference>
<dbReference type="GO" id="GO:0032259">
    <property type="term" value="P:methylation"/>
    <property type="evidence" value="ECO:0007669"/>
    <property type="project" value="UniProtKB-KW"/>
</dbReference>
<organism evidence="1 2">
    <name type="scientific">Rubritalea squalenifaciens DSM 18772</name>
    <dbReference type="NCBI Taxonomy" id="1123071"/>
    <lineage>
        <taxon>Bacteria</taxon>
        <taxon>Pseudomonadati</taxon>
        <taxon>Verrucomicrobiota</taxon>
        <taxon>Verrucomicrobiia</taxon>
        <taxon>Verrucomicrobiales</taxon>
        <taxon>Rubritaleaceae</taxon>
        <taxon>Rubritalea</taxon>
    </lineage>
</organism>
<gene>
    <name evidence="1" type="ORF">SAMN02745181_0740</name>
</gene>
<dbReference type="Pfam" id="PF13489">
    <property type="entry name" value="Methyltransf_23"/>
    <property type="match status" value="1"/>
</dbReference>
<reference evidence="1 2" key="1">
    <citation type="submission" date="2016-11" db="EMBL/GenBank/DDBJ databases">
        <authorList>
            <person name="Jaros S."/>
            <person name="Januszkiewicz K."/>
            <person name="Wedrychowicz H."/>
        </authorList>
    </citation>
    <scope>NUCLEOTIDE SEQUENCE [LARGE SCALE GENOMIC DNA]</scope>
    <source>
        <strain evidence="1 2">DSM 18772</strain>
    </source>
</reference>
<accession>A0A1M6DHB0</accession>
<dbReference type="STRING" id="1123071.SAMN02745181_0740"/>
<dbReference type="AlphaFoldDB" id="A0A1M6DHB0"/>
<protein>
    <submittedName>
        <fullName evidence="1">Methyltransferase domain-containing protein</fullName>
    </submittedName>
</protein>
<evidence type="ECO:0000313" key="1">
    <source>
        <dbReference type="EMBL" id="SHI72531.1"/>
    </source>
</evidence>
<proteinExistence type="predicted"/>
<keyword evidence="1" id="KW-0808">Transferase</keyword>
<dbReference type="SUPFAM" id="SSF53335">
    <property type="entry name" value="S-adenosyl-L-methionine-dependent methyltransferases"/>
    <property type="match status" value="1"/>
</dbReference>